<evidence type="ECO:0000313" key="3">
    <source>
        <dbReference type="Proteomes" id="UP001595697"/>
    </source>
</evidence>
<dbReference type="RefSeq" id="WP_247262527.1">
    <property type="nucleotide sequence ID" value="NZ_JALJQZ010000054.1"/>
</dbReference>
<dbReference type="Pfam" id="PF12729">
    <property type="entry name" value="4HB_MCP_1"/>
    <property type="match status" value="1"/>
</dbReference>
<protein>
    <submittedName>
        <fullName evidence="2">MCP four helix bundle domain-containing protein</fullName>
    </submittedName>
</protein>
<dbReference type="EMBL" id="JBHSBD010000105">
    <property type="protein sequence ID" value="MFC3970457.1"/>
    <property type="molecule type" value="Genomic_DNA"/>
</dbReference>
<evidence type="ECO:0000259" key="1">
    <source>
        <dbReference type="Pfam" id="PF12729"/>
    </source>
</evidence>
<proteinExistence type="predicted"/>
<keyword evidence="3" id="KW-1185">Reference proteome</keyword>
<sequence length="102" mass="10811">MAIGSSTALIKRILEVPMTIRAKLFSALLVLATALSLLAVEAFYALKQQSDVAQSIVNDRVVPMEQLKKIADAYAVSIVDTVHKARAGSLPSSEAVKSVEAA</sequence>
<comment type="caution">
    <text evidence="2">The sequence shown here is derived from an EMBL/GenBank/DDBJ whole genome shotgun (WGS) entry which is preliminary data.</text>
</comment>
<dbReference type="InterPro" id="IPR024478">
    <property type="entry name" value="HlyB_4HB_MCP"/>
</dbReference>
<accession>A0ABV8EFC4</accession>
<dbReference type="Proteomes" id="UP001595697">
    <property type="component" value="Unassembled WGS sequence"/>
</dbReference>
<organism evidence="2 3">
    <name type="scientific">Rhizobium lemnae</name>
    <dbReference type="NCBI Taxonomy" id="1214924"/>
    <lineage>
        <taxon>Bacteria</taxon>
        <taxon>Pseudomonadati</taxon>
        <taxon>Pseudomonadota</taxon>
        <taxon>Alphaproteobacteria</taxon>
        <taxon>Hyphomicrobiales</taxon>
        <taxon>Rhizobiaceae</taxon>
        <taxon>Rhizobium/Agrobacterium group</taxon>
        <taxon>Rhizobium</taxon>
    </lineage>
</organism>
<gene>
    <name evidence="2" type="ORF">ACFOVS_20440</name>
</gene>
<reference evidence="3" key="1">
    <citation type="journal article" date="2019" name="Int. J. Syst. Evol. Microbiol.">
        <title>The Global Catalogue of Microorganisms (GCM) 10K type strain sequencing project: providing services to taxonomists for standard genome sequencing and annotation.</title>
        <authorList>
            <consortium name="The Broad Institute Genomics Platform"/>
            <consortium name="The Broad Institute Genome Sequencing Center for Infectious Disease"/>
            <person name="Wu L."/>
            <person name="Ma J."/>
        </authorList>
    </citation>
    <scope>NUCLEOTIDE SEQUENCE [LARGE SCALE GENOMIC DNA]</scope>
    <source>
        <strain evidence="3">TBRC 5781</strain>
    </source>
</reference>
<evidence type="ECO:0000313" key="2">
    <source>
        <dbReference type="EMBL" id="MFC3970457.1"/>
    </source>
</evidence>
<name>A0ABV8EFC4_9HYPH</name>
<feature type="domain" description="Chemotaxis methyl-accepting receptor HlyB-like 4HB MCP" evidence="1">
    <location>
        <begin position="18"/>
        <end position="73"/>
    </location>
</feature>